<keyword evidence="2" id="KW-0812">Transmembrane</keyword>
<accession>A0A6I3XFK5</accession>
<evidence type="ECO:0000313" key="3">
    <source>
        <dbReference type="EMBL" id="MUI12042.1"/>
    </source>
</evidence>
<protein>
    <submittedName>
        <fullName evidence="3">Type II secretion system protein</fullName>
    </submittedName>
</protein>
<evidence type="ECO:0000256" key="1">
    <source>
        <dbReference type="SAM" id="MobiDB-lite"/>
    </source>
</evidence>
<reference evidence="3 4" key="1">
    <citation type="submission" date="2019-11" db="EMBL/GenBank/DDBJ databases">
        <title>Draft Genome Sequences of Six Type Strains of the Genus Massilia.</title>
        <authorList>
            <person name="Miess H."/>
            <person name="Frediansyah A."/>
            <person name="Goeker M."/>
            <person name="Gross H."/>
        </authorList>
    </citation>
    <scope>NUCLEOTIDE SEQUENCE [LARGE SCALE GENOMIC DNA]</scope>
    <source>
        <strain evidence="3 4">DSM 17513</strain>
    </source>
</reference>
<dbReference type="Proteomes" id="UP000431684">
    <property type="component" value="Unassembled WGS sequence"/>
</dbReference>
<feature type="compositionally biased region" description="Low complexity" evidence="1">
    <location>
        <begin position="164"/>
        <end position="192"/>
    </location>
</feature>
<feature type="compositionally biased region" description="Low complexity" evidence="1">
    <location>
        <begin position="240"/>
        <end position="251"/>
    </location>
</feature>
<name>A0A6I3XFK5_9BURK</name>
<comment type="caution">
    <text evidence="3">The sequence shown here is derived from an EMBL/GenBank/DDBJ whole genome shotgun (WGS) entry which is preliminary data.</text>
</comment>
<feature type="compositionally biased region" description="Pro residues" evidence="1">
    <location>
        <begin position="253"/>
        <end position="264"/>
    </location>
</feature>
<feature type="compositionally biased region" description="Pro residues" evidence="1">
    <location>
        <begin position="207"/>
        <end position="239"/>
    </location>
</feature>
<dbReference type="RefSeq" id="WP_155708039.1">
    <property type="nucleotide sequence ID" value="NZ_BMWU01000005.1"/>
</dbReference>
<dbReference type="OrthoDB" id="5608857at2"/>
<keyword evidence="2" id="KW-1133">Transmembrane helix</keyword>
<organism evidence="3 4">
    <name type="scientific">Pseudoduganella dura</name>
    <dbReference type="NCBI Taxonomy" id="321982"/>
    <lineage>
        <taxon>Bacteria</taxon>
        <taxon>Pseudomonadati</taxon>
        <taxon>Pseudomonadota</taxon>
        <taxon>Betaproteobacteria</taxon>
        <taxon>Burkholderiales</taxon>
        <taxon>Oxalobacteraceae</taxon>
        <taxon>Telluria group</taxon>
        <taxon>Pseudoduganella</taxon>
    </lineage>
</organism>
<keyword evidence="2" id="KW-0472">Membrane</keyword>
<feature type="region of interest" description="Disordered" evidence="1">
    <location>
        <begin position="163"/>
        <end position="264"/>
    </location>
</feature>
<sequence length="264" mass="27259">MTAAASRIRNGERPGAAGGFTYIGLIILVAIIALVGAATVRLGVTLQRAQAERDLLHIGEQFSNALKSYAAATTAGQPQQPPTLKDLLKDPRFPGTRRHLRKIFVDPMTGKAEWGIVYLAGDKGVLGIYSLSTAKPVKIGNFPSRFQAFGGKQKISEWVFTFDGQDPLLPGQGKPGQAGQPGQSGQPGQLTPGTGGATPGTPAAGTPTPPPGTPPKPVEPSEPADLPPAEPAQPEPEPVQPAESGEPAESPAEPEPVPADPNAA</sequence>
<feature type="transmembrane region" description="Helical" evidence="2">
    <location>
        <begin position="20"/>
        <end position="44"/>
    </location>
</feature>
<evidence type="ECO:0000256" key="2">
    <source>
        <dbReference type="SAM" id="Phobius"/>
    </source>
</evidence>
<keyword evidence="4" id="KW-1185">Reference proteome</keyword>
<dbReference type="EMBL" id="WNWM01000002">
    <property type="protein sequence ID" value="MUI12042.1"/>
    <property type="molecule type" value="Genomic_DNA"/>
</dbReference>
<proteinExistence type="predicted"/>
<gene>
    <name evidence="3" type="ORF">GJV26_06060</name>
</gene>
<evidence type="ECO:0000313" key="4">
    <source>
        <dbReference type="Proteomes" id="UP000431684"/>
    </source>
</evidence>
<dbReference type="AlphaFoldDB" id="A0A6I3XFK5"/>